<keyword evidence="3" id="KW-1185">Reference proteome</keyword>
<evidence type="ECO:0000259" key="1">
    <source>
        <dbReference type="SMART" id="SM00421"/>
    </source>
</evidence>
<feature type="domain" description="HTH luxR-type" evidence="1">
    <location>
        <begin position="134"/>
        <end position="191"/>
    </location>
</feature>
<evidence type="ECO:0000313" key="3">
    <source>
        <dbReference type="Proteomes" id="UP000719267"/>
    </source>
</evidence>
<comment type="caution">
    <text evidence="2">The sequence shown here is derived from an EMBL/GenBank/DDBJ whole genome shotgun (WGS) entry which is preliminary data.</text>
</comment>
<dbReference type="Pfam" id="PF00196">
    <property type="entry name" value="GerE"/>
    <property type="match status" value="1"/>
</dbReference>
<dbReference type="Proteomes" id="UP000719267">
    <property type="component" value="Unassembled WGS sequence"/>
</dbReference>
<protein>
    <submittedName>
        <fullName evidence="2">LuxR C-terminal-related transcriptional regulator</fullName>
    </submittedName>
</protein>
<dbReference type="RefSeq" id="WP_219040565.1">
    <property type="nucleotide sequence ID" value="NZ_JAHWDF010000011.1"/>
</dbReference>
<organism evidence="2 3">
    <name type="scientific">Mesonia aestuariivivens</name>
    <dbReference type="NCBI Taxonomy" id="2796128"/>
    <lineage>
        <taxon>Bacteria</taxon>
        <taxon>Pseudomonadati</taxon>
        <taxon>Bacteroidota</taxon>
        <taxon>Flavobacteriia</taxon>
        <taxon>Flavobacteriales</taxon>
        <taxon>Flavobacteriaceae</taxon>
        <taxon>Mesonia</taxon>
    </lineage>
</organism>
<proteinExistence type="predicted"/>
<gene>
    <name evidence="2" type="ORF">KW502_10755</name>
</gene>
<dbReference type="SMART" id="SM00421">
    <property type="entry name" value="HTH_LUXR"/>
    <property type="match status" value="1"/>
</dbReference>
<sequence length="198" mass="23051">MDKSTTNNQQVQHLIAGLLQEDTRIEFFGRPETMEVQFIQNGKTHEFNQLEKKDFMLLANAFNSNKEAQKHINALQHNHQLLSFTRRVELYTYFMYGGLDDTPDIINGELQEPENYRHTLDCFSLNFKTIKLNGSPLKPRELKMLDLFAEDHKDEVVAQEMGIAISTFNQHKRAFFKKVKVQSKPALMMSAMREKAII</sequence>
<accession>A0ABS6W353</accession>
<reference evidence="2 3" key="1">
    <citation type="submission" date="2021-07" db="EMBL/GenBank/DDBJ databases">
        <title>Mesonia aestuariivivens sp. nov., isolated from a tidal flat.</title>
        <authorList>
            <person name="Kim Y.-O."/>
            <person name="Yoon J.-H."/>
        </authorList>
    </citation>
    <scope>NUCLEOTIDE SEQUENCE [LARGE SCALE GENOMIC DNA]</scope>
    <source>
        <strain evidence="2 3">JHPTF-M18</strain>
    </source>
</reference>
<evidence type="ECO:0000313" key="2">
    <source>
        <dbReference type="EMBL" id="MBW2962280.1"/>
    </source>
</evidence>
<dbReference type="InterPro" id="IPR000792">
    <property type="entry name" value="Tscrpt_reg_LuxR_C"/>
</dbReference>
<dbReference type="EMBL" id="JAHWDF010000011">
    <property type="protein sequence ID" value="MBW2962280.1"/>
    <property type="molecule type" value="Genomic_DNA"/>
</dbReference>
<name>A0ABS6W353_9FLAO</name>